<keyword evidence="3" id="KW-0813">Transport</keyword>
<feature type="transmembrane region" description="Helical" evidence="9">
    <location>
        <begin position="128"/>
        <end position="149"/>
    </location>
</feature>
<dbReference type="EMBL" id="JBHSFN010000001">
    <property type="protein sequence ID" value="MFC4584802.1"/>
    <property type="molecule type" value="Genomic_DNA"/>
</dbReference>
<evidence type="ECO:0000256" key="7">
    <source>
        <dbReference type="ARBA" id="ARBA00023136"/>
    </source>
</evidence>
<keyword evidence="5 9" id="KW-0812">Transmembrane</keyword>
<name>A0ABV9E5W3_9ACTN</name>
<evidence type="ECO:0000256" key="6">
    <source>
        <dbReference type="ARBA" id="ARBA00022989"/>
    </source>
</evidence>
<organism evidence="10 11">
    <name type="scientific">Sphaerisporangium corydalis</name>
    <dbReference type="NCBI Taxonomy" id="1441875"/>
    <lineage>
        <taxon>Bacteria</taxon>
        <taxon>Bacillati</taxon>
        <taxon>Actinomycetota</taxon>
        <taxon>Actinomycetes</taxon>
        <taxon>Streptosporangiales</taxon>
        <taxon>Streptosporangiaceae</taxon>
        <taxon>Sphaerisporangium</taxon>
    </lineage>
</organism>
<feature type="compositionally biased region" description="Basic and acidic residues" evidence="8">
    <location>
        <begin position="227"/>
        <end position="236"/>
    </location>
</feature>
<evidence type="ECO:0000256" key="3">
    <source>
        <dbReference type="ARBA" id="ARBA00022448"/>
    </source>
</evidence>
<feature type="region of interest" description="Disordered" evidence="8">
    <location>
        <begin position="224"/>
        <end position="259"/>
    </location>
</feature>
<keyword evidence="4" id="KW-1003">Cell membrane</keyword>
<accession>A0ABV9E5W3</accession>
<dbReference type="PANTHER" id="PTHR34979:SF1">
    <property type="entry name" value="INNER MEMBRANE PROTEIN YGAZ"/>
    <property type="match status" value="1"/>
</dbReference>
<evidence type="ECO:0000313" key="10">
    <source>
        <dbReference type="EMBL" id="MFC4584802.1"/>
    </source>
</evidence>
<evidence type="ECO:0000256" key="1">
    <source>
        <dbReference type="ARBA" id="ARBA00004651"/>
    </source>
</evidence>
<protein>
    <submittedName>
        <fullName evidence="10">AzlC family ABC transporter permease</fullName>
    </submittedName>
</protein>
<dbReference type="PANTHER" id="PTHR34979">
    <property type="entry name" value="INNER MEMBRANE PROTEIN YGAZ"/>
    <property type="match status" value="1"/>
</dbReference>
<dbReference type="Pfam" id="PF03591">
    <property type="entry name" value="AzlC"/>
    <property type="match status" value="1"/>
</dbReference>
<reference evidence="11" key="1">
    <citation type="journal article" date="2019" name="Int. J. Syst. Evol. Microbiol.">
        <title>The Global Catalogue of Microorganisms (GCM) 10K type strain sequencing project: providing services to taxonomists for standard genome sequencing and annotation.</title>
        <authorList>
            <consortium name="The Broad Institute Genomics Platform"/>
            <consortium name="The Broad Institute Genome Sequencing Center for Infectious Disease"/>
            <person name="Wu L."/>
            <person name="Ma J."/>
        </authorList>
    </citation>
    <scope>NUCLEOTIDE SEQUENCE [LARGE SCALE GENOMIC DNA]</scope>
    <source>
        <strain evidence="11">CCUG 49560</strain>
    </source>
</reference>
<keyword evidence="6 9" id="KW-1133">Transmembrane helix</keyword>
<sequence length="259" mass="26559">MNSLWRTVDRGTLRDIALVCLADAIVAAAFGAISVSGGLPVWVPVAMSLLVFAGGAQFAAIGVVLAGGGPVAAVAAAMVLNGRLLPFGFAVADVLNGRWWTRLIGAHLMTDEAVAFVLRHDDPRKRRAVYWTVGLALFTVWNVAVVLGALGGRGIADTDALGLDAAFPAVLLALVLPSLADKRTRVAALIGAVVAVAATPFLPAGVPVLLALVGLVPSILSRTGRKRPGEAARPDEIPETGAATEAGTATRTDSTQETC</sequence>
<proteinExistence type="inferred from homology"/>
<comment type="subcellular location">
    <subcellularLocation>
        <location evidence="1">Cell membrane</location>
        <topology evidence="1">Multi-pass membrane protein</topology>
    </subcellularLocation>
</comment>
<feature type="transmembrane region" description="Helical" evidence="9">
    <location>
        <begin position="12"/>
        <end position="35"/>
    </location>
</feature>
<dbReference type="InterPro" id="IPR011606">
    <property type="entry name" value="Brnchd-chn_aa_trnsp_permease"/>
</dbReference>
<comment type="caution">
    <text evidence="10">The sequence shown here is derived from an EMBL/GenBank/DDBJ whole genome shotgun (WGS) entry which is preliminary data.</text>
</comment>
<feature type="compositionally biased region" description="Low complexity" evidence="8">
    <location>
        <begin position="239"/>
        <end position="250"/>
    </location>
</feature>
<dbReference type="RefSeq" id="WP_262847440.1">
    <property type="nucleotide sequence ID" value="NZ_JANZYP010000063.1"/>
</dbReference>
<evidence type="ECO:0000256" key="2">
    <source>
        <dbReference type="ARBA" id="ARBA00010735"/>
    </source>
</evidence>
<evidence type="ECO:0000256" key="5">
    <source>
        <dbReference type="ARBA" id="ARBA00022692"/>
    </source>
</evidence>
<evidence type="ECO:0000256" key="9">
    <source>
        <dbReference type="SAM" id="Phobius"/>
    </source>
</evidence>
<feature type="transmembrane region" description="Helical" evidence="9">
    <location>
        <begin position="161"/>
        <end position="180"/>
    </location>
</feature>
<evidence type="ECO:0000256" key="4">
    <source>
        <dbReference type="ARBA" id="ARBA00022475"/>
    </source>
</evidence>
<evidence type="ECO:0000256" key="8">
    <source>
        <dbReference type="SAM" id="MobiDB-lite"/>
    </source>
</evidence>
<keyword evidence="11" id="KW-1185">Reference proteome</keyword>
<keyword evidence="7 9" id="KW-0472">Membrane</keyword>
<evidence type="ECO:0000313" key="11">
    <source>
        <dbReference type="Proteomes" id="UP001595891"/>
    </source>
</evidence>
<dbReference type="Proteomes" id="UP001595891">
    <property type="component" value="Unassembled WGS sequence"/>
</dbReference>
<comment type="similarity">
    <text evidence="2">Belongs to the AzlC family.</text>
</comment>
<gene>
    <name evidence="10" type="ORF">ACFO8L_01865</name>
</gene>
<feature type="transmembrane region" description="Helical" evidence="9">
    <location>
        <begin position="186"/>
        <end position="216"/>
    </location>
</feature>